<organism evidence="11">
    <name type="scientific">Caldithrix abyssi</name>
    <dbReference type="NCBI Taxonomy" id="187145"/>
    <lineage>
        <taxon>Bacteria</taxon>
        <taxon>Pseudomonadati</taxon>
        <taxon>Calditrichota</taxon>
        <taxon>Calditrichia</taxon>
        <taxon>Calditrichales</taxon>
        <taxon>Calditrichaceae</taxon>
        <taxon>Caldithrix</taxon>
    </lineage>
</organism>
<feature type="transmembrane region" description="Helical" evidence="8">
    <location>
        <begin position="358"/>
        <end position="377"/>
    </location>
</feature>
<feature type="transmembrane region" description="Helical" evidence="8">
    <location>
        <begin position="303"/>
        <end position="322"/>
    </location>
</feature>
<dbReference type="Proteomes" id="UP000885779">
    <property type="component" value="Unassembled WGS sequence"/>
</dbReference>
<feature type="compositionally biased region" description="Basic and acidic residues" evidence="7">
    <location>
        <begin position="806"/>
        <end position="821"/>
    </location>
</feature>
<evidence type="ECO:0000313" key="11">
    <source>
        <dbReference type="EMBL" id="HGY54605.1"/>
    </source>
</evidence>
<evidence type="ECO:0000259" key="9">
    <source>
        <dbReference type="Pfam" id="PF00924"/>
    </source>
</evidence>
<dbReference type="InterPro" id="IPR006685">
    <property type="entry name" value="MscS_channel_2nd"/>
</dbReference>
<evidence type="ECO:0000256" key="3">
    <source>
        <dbReference type="ARBA" id="ARBA00022475"/>
    </source>
</evidence>
<feature type="transmembrane region" description="Helical" evidence="8">
    <location>
        <begin position="328"/>
        <end position="346"/>
    </location>
</feature>
<dbReference type="GO" id="GO:0005886">
    <property type="term" value="C:plasma membrane"/>
    <property type="evidence" value="ECO:0007669"/>
    <property type="project" value="UniProtKB-SubCell"/>
</dbReference>
<accession>A0A7V4WTX3</accession>
<evidence type="ECO:0000256" key="1">
    <source>
        <dbReference type="ARBA" id="ARBA00004651"/>
    </source>
</evidence>
<feature type="domain" description="Mechanosensitive ion channel MscS C-terminal" evidence="10">
    <location>
        <begin position="706"/>
        <end position="788"/>
    </location>
</feature>
<comment type="subcellular location">
    <subcellularLocation>
        <location evidence="1">Cell membrane</location>
        <topology evidence="1">Multi-pass membrane protein</topology>
    </subcellularLocation>
</comment>
<reference evidence="11" key="1">
    <citation type="journal article" date="2020" name="mSystems">
        <title>Genome- and Community-Level Interaction Insights into Carbon Utilization and Element Cycling Functions of Hydrothermarchaeota in Hydrothermal Sediment.</title>
        <authorList>
            <person name="Zhou Z."/>
            <person name="Liu Y."/>
            <person name="Xu W."/>
            <person name="Pan J."/>
            <person name="Luo Z.H."/>
            <person name="Li M."/>
        </authorList>
    </citation>
    <scope>NUCLEOTIDE SEQUENCE [LARGE SCALE GENOMIC DNA]</scope>
    <source>
        <strain evidence="11">HyVt-577</strain>
    </source>
</reference>
<dbReference type="Gene3D" id="3.30.70.100">
    <property type="match status" value="1"/>
</dbReference>
<evidence type="ECO:0000259" key="10">
    <source>
        <dbReference type="Pfam" id="PF21082"/>
    </source>
</evidence>
<keyword evidence="3" id="KW-1003">Cell membrane</keyword>
<dbReference type="EMBL" id="DRQG01000023">
    <property type="protein sequence ID" value="HGY54605.1"/>
    <property type="molecule type" value="Genomic_DNA"/>
</dbReference>
<dbReference type="SUPFAM" id="SSF50182">
    <property type="entry name" value="Sm-like ribonucleoproteins"/>
    <property type="match status" value="1"/>
</dbReference>
<comment type="similarity">
    <text evidence="2">Belongs to the MscS (TC 1.A.23) family.</text>
</comment>
<feature type="domain" description="Mechanosensitive ion channel MscS" evidence="9">
    <location>
        <begin position="631"/>
        <end position="697"/>
    </location>
</feature>
<dbReference type="Pfam" id="PF21082">
    <property type="entry name" value="MS_channel_3rd"/>
    <property type="match status" value="1"/>
</dbReference>
<keyword evidence="5 8" id="KW-1133">Transmembrane helix</keyword>
<dbReference type="InterPro" id="IPR052702">
    <property type="entry name" value="MscS-like_channel"/>
</dbReference>
<dbReference type="Gene3D" id="1.10.287.1260">
    <property type="match status" value="1"/>
</dbReference>
<dbReference type="GO" id="GO:0008381">
    <property type="term" value="F:mechanosensitive monoatomic ion channel activity"/>
    <property type="evidence" value="ECO:0007669"/>
    <property type="project" value="UniProtKB-ARBA"/>
</dbReference>
<evidence type="ECO:0000256" key="2">
    <source>
        <dbReference type="ARBA" id="ARBA00008017"/>
    </source>
</evidence>
<evidence type="ECO:0000256" key="5">
    <source>
        <dbReference type="ARBA" id="ARBA00022989"/>
    </source>
</evidence>
<feature type="transmembrane region" description="Helical" evidence="8">
    <location>
        <begin position="383"/>
        <end position="400"/>
    </location>
</feature>
<dbReference type="Pfam" id="PF00924">
    <property type="entry name" value="MS_channel_2nd"/>
    <property type="match status" value="1"/>
</dbReference>
<feature type="transmembrane region" description="Helical" evidence="8">
    <location>
        <begin position="590"/>
        <end position="609"/>
    </location>
</feature>
<dbReference type="AlphaFoldDB" id="A0A7V4WTX3"/>
<dbReference type="InterPro" id="IPR023408">
    <property type="entry name" value="MscS_beta-dom_sf"/>
</dbReference>
<keyword evidence="6 8" id="KW-0472">Membrane</keyword>
<dbReference type="SUPFAM" id="SSF82689">
    <property type="entry name" value="Mechanosensitive channel protein MscS (YggB), C-terminal domain"/>
    <property type="match status" value="1"/>
</dbReference>
<feature type="transmembrane region" description="Helical" evidence="8">
    <location>
        <begin position="420"/>
        <end position="444"/>
    </location>
</feature>
<evidence type="ECO:0000256" key="6">
    <source>
        <dbReference type="ARBA" id="ARBA00023136"/>
    </source>
</evidence>
<feature type="transmembrane region" description="Helical" evidence="8">
    <location>
        <begin position="615"/>
        <end position="644"/>
    </location>
</feature>
<evidence type="ECO:0000256" key="7">
    <source>
        <dbReference type="SAM" id="MobiDB-lite"/>
    </source>
</evidence>
<feature type="transmembrane region" description="Helical" evidence="8">
    <location>
        <begin position="456"/>
        <end position="480"/>
    </location>
</feature>
<gene>
    <name evidence="11" type="ORF">ENK44_02775</name>
</gene>
<feature type="transmembrane region" description="Helical" evidence="8">
    <location>
        <begin position="263"/>
        <end position="282"/>
    </location>
</feature>
<dbReference type="PANTHER" id="PTHR30347">
    <property type="entry name" value="POTASSIUM CHANNEL RELATED"/>
    <property type="match status" value="1"/>
</dbReference>
<dbReference type="InterPro" id="IPR010920">
    <property type="entry name" value="LSM_dom_sf"/>
</dbReference>
<dbReference type="PANTHER" id="PTHR30347:SF1">
    <property type="entry name" value="MECHANOSENSITIVE CHANNEL MSCK"/>
    <property type="match status" value="1"/>
</dbReference>
<dbReference type="Gene3D" id="2.30.30.60">
    <property type="match status" value="1"/>
</dbReference>
<evidence type="ECO:0000256" key="4">
    <source>
        <dbReference type="ARBA" id="ARBA00022692"/>
    </source>
</evidence>
<dbReference type="InterPro" id="IPR011066">
    <property type="entry name" value="MscS_channel_C_sf"/>
</dbReference>
<dbReference type="SUPFAM" id="SSF82861">
    <property type="entry name" value="Mechanosensitive channel protein MscS (YggB), transmembrane region"/>
    <property type="match status" value="1"/>
</dbReference>
<evidence type="ECO:0000256" key="8">
    <source>
        <dbReference type="SAM" id="Phobius"/>
    </source>
</evidence>
<dbReference type="InterPro" id="IPR011014">
    <property type="entry name" value="MscS_channel_TM-2"/>
</dbReference>
<dbReference type="InterPro" id="IPR049278">
    <property type="entry name" value="MS_channel_C"/>
</dbReference>
<keyword evidence="4 8" id="KW-0812">Transmembrane</keyword>
<proteinExistence type="inferred from homology"/>
<protein>
    <submittedName>
        <fullName evidence="11">Mechanosensitive ion channel</fullName>
    </submittedName>
</protein>
<feature type="region of interest" description="Disordered" evidence="7">
    <location>
        <begin position="797"/>
        <end position="821"/>
    </location>
</feature>
<name>A0A7V4WTX3_CALAY</name>
<comment type="caution">
    <text evidence="11">The sequence shown here is derived from an EMBL/GenBank/DDBJ whole genome shotgun (WGS) entry which is preliminary data.</text>
</comment>
<feature type="transmembrane region" description="Helical" evidence="8">
    <location>
        <begin position="501"/>
        <end position="521"/>
    </location>
</feature>
<feature type="transmembrane region" description="Helical" evidence="8">
    <location>
        <begin position="541"/>
        <end position="569"/>
    </location>
</feature>
<sequence>MLFSLTSDSRRLLVGFLHVALASVVFSHVGYAQKNDLQKDAIELTEIAIKSEETQNEILQIKKELEDREDINKIQDSYVNFVKSLDQSKESFLDDKNRYNTLSRLEEPERFWMMSKNTIDAWLTAVQNKIHRFDASLKRLEYLDKIWQNTLSAARSNKAPTAILQRIRLILQDVKKTKSEVKSVLNGILTLQSKMAETDLLIKEMLNSIEKLKKEAGASLFTLNNPPIWEAFDEREISGFFTETVYRGVLKRYQILIKYITDYYYRFFYQLFIFFVLSFLFVSSKRRCRTHSPEEEVVPGKDILRWPFILAFLFSLGMTPVIHPHAPYFMVDLSLFLMLFPLLHILPRLLSSFYQKILYFFILSFSLSEISSLVIPGSLFQRLISMGLTIAAVIFLYGILRYQKISKQVSGKKLAVVLHWAGRLAIVLLAIALAANIIGAFALAQFLVHGVLFSGFMATVISVGVLAVNQLWNVFLHLDFVQSYRSISQNSEIIRVRFNKIMYWLAMYWWLVQTLKVFQLYEGFKGGFLSVVGYRLTVGSFAVSLGDVLIFSVTIFLSVLISRFIRFVLEEDVLRKVKLPRGVGGSISMLTHYAILIIGFTIAVSAAGIEWSRFALIAGALGVGIGFGLQDVVNNFVSGLILIFERPVKLGDVIELADLRGNVKRIGIRSSTIRTFEGAEVIVPNSHLISEKLVNWTLSDRLRRISIPVGVAYGTNPKTVIGILEKIAEKNEDVLEKPAPSAVFMGFGESSLDFELRFWTRNFDDWVTIRTNISIQINEALAKKGIEIPFPQRDIHIISNAPDDPPDIRAERDKKNKDKKK</sequence>